<dbReference type="InterPro" id="IPR014748">
    <property type="entry name" value="Enoyl-CoA_hydra_C"/>
</dbReference>
<dbReference type="RefSeq" id="WP_134756930.1">
    <property type="nucleotide sequence ID" value="NZ_CP038150.1"/>
</dbReference>
<gene>
    <name evidence="7" type="ORF">E1956_32495</name>
</gene>
<sequence>MNAGPNESSALVEIAIADGVADVRLNRADKMNALSPAMFDALIAAGERLANEADLRVVVLSGNGKAFCAGLDLESMGALAQTAREKPLAQRTHGISNEFQFICTLWRELPVPVIAALHGVAFGGGLQLALGADLRYVAPDTRLSVMEMKWGLVPDMGGMVLTRDLVRDDRLRELIYTARIVPAAEAVELGLATRMADDPLALALATAREIAQRSPDAIRAAKRLLEVAARGDAAATLIAESVEQEALIGGANEREAVAANLEKRAPRFVPASPRAKS</sequence>
<dbReference type="InterPro" id="IPR001753">
    <property type="entry name" value="Enoyl-CoA_hydra/iso"/>
</dbReference>
<dbReference type="InterPro" id="IPR045002">
    <property type="entry name" value="Ech1-like"/>
</dbReference>
<name>A0A4V1B082_9BURK</name>
<dbReference type="PANTHER" id="PTHR43149:SF1">
    <property type="entry name" value="DELTA(3,5)-DELTA(2,4)-DIENOYL-COA ISOMERASE, MITOCHONDRIAL"/>
    <property type="match status" value="1"/>
</dbReference>
<evidence type="ECO:0000313" key="7">
    <source>
        <dbReference type="EMBL" id="QBR01863.1"/>
    </source>
</evidence>
<dbReference type="PANTHER" id="PTHR43149">
    <property type="entry name" value="ENOYL-COA HYDRATASE"/>
    <property type="match status" value="1"/>
</dbReference>
<evidence type="ECO:0000256" key="3">
    <source>
        <dbReference type="ARBA" id="ARBA00022832"/>
    </source>
</evidence>
<evidence type="ECO:0000256" key="2">
    <source>
        <dbReference type="ARBA" id="ARBA00005254"/>
    </source>
</evidence>
<dbReference type="Gene3D" id="3.90.226.10">
    <property type="entry name" value="2-enoyl-CoA Hydratase, Chain A, domain 1"/>
    <property type="match status" value="1"/>
</dbReference>
<keyword evidence="4" id="KW-0443">Lipid metabolism</keyword>
<dbReference type="AlphaFoldDB" id="A0A4V1B082"/>
<accession>A0A4V1B082</accession>
<evidence type="ECO:0000256" key="4">
    <source>
        <dbReference type="ARBA" id="ARBA00023098"/>
    </source>
</evidence>
<dbReference type="KEGG" id="ppai:E1956_32495"/>
<protein>
    <submittedName>
        <fullName evidence="7">Crotonase/enoyl-CoA hydratase family protein</fullName>
    </submittedName>
</protein>
<comment type="pathway">
    <text evidence="1">Lipid metabolism; fatty acid beta-oxidation.</text>
</comment>
<comment type="similarity">
    <text evidence="2 6">Belongs to the enoyl-CoA hydratase/isomerase family.</text>
</comment>
<dbReference type="Pfam" id="PF00378">
    <property type="entry name" value="ECH_1"/>
    <property type="match status" value="1"/>
</dbReference>
<dbReference type="GO" id="GO:0006635">
    <property type="term" value="P:fatty acid beta-oxidation"/>
    <property type="evidence" value="ECO:0007669"/>
    <property type="project" value="UniProtKB-UniPathway"/>
</dbReference>
<keyword evidence="3" id="KW-0276">Fatty acid metabolism</keyword>
<keyword evidence="5" id="KW-0413">Isomerase</keyword>
<evidence type="ECO:0000256" key="1">
    <source>
        <dbReference type="ARBA" id="ARBA00005005"/>
    </source>
</evidence>
<dbReference type="Gene3D" id="1.10.12.10">
    <property type="entry name" value="Lyase 2-enoyl-coa Hydratase, Chain A, domain 2"/>
    <property type="match status" value="1"/>
</dbReference>
<evidence type="ECO:0000256" key="5">
    <source>
        <dbReference type="ARBA" id="ARBA00023235"/>
    </source>
</evidence>
<organism evidence="7 8">
    <name type="scientific">Paraburkholderia pallida</name>
    <dbReference type="NCBI Taxonomy" id="2547399"/>
    <lineage>
        <taxon>Bacteria</taxon>
        <taxon>Pseudomonadati</taxon>
        <taxon>Pseudomonadota</taxon>
        <taxon>Betaproteobacteria</taxon>
        <taxon>Burkholderiales</taxon>
        <taxon>Burkholderiaceae</taxon>
        <taxon>Paraburkholderia</taxon>
    </lineage>
</organism>
<keyword evidence="8" id="KW-1185">Reference proteome</keyword>
<dbReference type="InterPro" id="IPR018376">
    <property type="entry name" value="Enoyl-CoA_hyd/isom_CS"/>
</dbReference>
<evidence type="ECO:0000313" key="8">
    <source>
        <dbReference type="Proteomes" id="UP000295727"/>
    </source>
</evidence>
<dbReference type="PROSITE" id="PS00166">
    <property type="entry name" value="ENOYL_COA_HYDRATASE"/>
    <property type="match status" value="1"/>
</dbReference>
<dbReference type="NCBIfam" id="NF005699">
    <property type="entry name" value="PRK07509.1"/>
    <property type="match status" value="1"/>
</dbReference>
<dbReference type="GO" id="GO:0016853">
    <property type="term" value="F:isomerase activity"/>
    <property type="evidence" value="ECO:0007669"/>
    <property type="project" value="UniProtKB-KW"/>
</dbReference>
<dbReference type="CDD" id="cd06558">
    <property type="entry name" value="crotonase-like"/>
    <property type="match status" value="1"/>
</dbReference>
<dbReference type="Proteomes" id="UP000295727">
    <property type="component" value="Chromosome 3"/>
</dbReference>
<dbReference type="InterPro" id="IPR029045">
    <property type="entry name" value="ClpP/crotonase-like_dom_sf"/>
</dbReference>
<dbReference type="SUPFAM" id="SSF52096">
    <property type="entry name" value="ClpP/crotonase"/>
    <property type="match status" value="1"/>
</dbReference>
<evidence type="ECO:0000256" key="6">
    <source>
        <dbReference type="RuleBase" id="RU003707"/>
    </source>
</evidence>
<proteinExistence type="inferred from homology"/>
<reference evidence="7 8" key="1">
    <citation type="submission" date="2019-03" db="EMBL/GenBank/DDBJ databases">
        <title>Paraburkholderia sp. 7MH5, isolated from subtropical forest soil.</title>
        <authorList>
            <person name="Gao Z.-H."/>
            <person name="Qiu L.-H."/>
        </authorList>
    </citation>
    <scope>NUCLEOTIDE SEQUENCE [LARGE SCALE GENOMIC DNA]</scope>
    <source>
        <strain evidence="7 8">7MH5</strain>
    </source>
</reference>
<dbReference type="UniPathway" id="UPA00659"/>
<dbReference type="EMBL" id="CP038150">
    <property type="protein sequence ID" value="QBR01863.1"/>
    <property type="molecule type" value="Genomic_DNA"/>
</dbReference>
<dbReference type="OrthoDB" id="4608673at2"/>